<protein>
    <submittedName>
        <fullName evidence="5">Acyl-CoA synthetase (AMP-forming)/AMP-acid ligase II</fullName>
    </submittedName>
</protein>
<sequence>MNYCELLFNTKETDLELEALIDAENGKRLTYRELMEEVKKTAALLLSKGYKSGDVIATHLYNSVEAAVILLGIQYIGGVICLIDPLYKANEVLYYIEDSGAKCLFTHLMSSEIELPDSLKCEIVHIKDYENEIQNFECEEKDFYNYKEDELAMLLYTSGSTSKPKGVMLSAGCFFTFLEKSNCSMYRYTKEDRILCFVPFSHGFGSVSILIPSLDGKAAIVFLRSFQPIKISNAIIKENITHIFGVPTHYQQLLRYEAIHDSLRKLKAAFVAAAPLNYETAFQWFKTIGIYLDEGYGMSETTTLITTRMNRLPEPAGDVGYPPKGILEVEVVDDEGNVCEDGVIGEIRIKGKGLMLGYLNRPEETRERLRDGCVYSGDYGYKKSDGSLVICGRKKDVINVAGLKISPIEVEAAINSHPDVVDSAAVGIEDIVYGEVVKAFVVLKDGAKVTDRDLIKYVSEKIANFKVPKYITFLDDFPRNNLGKIDKNALKNMHKSLETK</sequence>
<dbReference type="SUPFAM" id="SSF56801">
    <property type="entry name" value="Acetyl-CoA synthetase-like"/>
    <property type="match status" value="1"/>
</dbReference>
<keyword evidence="2 5" id="KW-0436">Ligase</keyword>
<dbReference type="InterPro" id="IPR020845">
    <property type="entry name" value="AMP-binding_CS"/>
</dbReference>
<proteinExistence type="inferred from homology"/>
<gene>
    <name evidence="5" type="ordered locus">Clocl_1858</name>
</gene>
<dbReference type="Gene3D" id="3.40.50.12780">
    <property type="entry name" value="N-terminal domain of ligase-like"/>
    <property type="match status" value="1"/>
</dbReference>
<dbReference type="FunFam" id="3.30.300.30:FF:000008">
    <property type="entry name" value="2,3-dihydroxybenzoate-AMP ligase"/>
    <property type="match status" value="1"/>
</dbReference>
<evidence type="ECO:0000313" key="6">
    <source>
        <dbReference type="Proteomes" id="UP000005435"/>
    </source>
</evidence>
<organism evidence="5 6">
    <name type="scientific">Acetivibrio clariflavus (strain DSM 19732 / NBRC 101661 / EBR45)</name>
    <name type="common">Clostridium clariflavum</name>
    <dbReference type="NCBI Taxonomy" id="720554"/>
    <lineage>
        <taxon>Bacteria</taxon>
        <taxon>Bacillati</taxon>
        <taxon>Bacillota</taxon>
        <taxon>Clostridia</taxon>
        <taxon>Eubacteriales</taxon>
        <taxon>Oscillospiraceae</taxon>
        <taxon>Acetivibrio</taxon>
    </lineage>
</organism>
<accession>G8LUT6</accession>
<feature type="domain" description="AMP-dependent synthetase/ligase" evidence="3">
    <location>
        <begin position="16"/>
        <end position="359"/>
    </location>
</feature>
<dbReference type="PROSITE" id="PS00455">
    <property type="entry name" value="AMP_BINDING"/>
    <property type="match status" value="1"/>
</dbReference>
<reference evidence="6" key="1">
    <citation type="submission" date="2011-12" db="EMBL/GenBank/DDBJ databases">
        <title>Complete sequence of Clostridium clariflavum DSM 19732.</title>
        <authorList>
            <consortium name="US DOE Joint Genome Institute"/>
            <person name="Lucas S."/>
            <person name="Han J."/>
            <person name="Lapidus A."/>
            <person name="Cheng J.-F."/>
            <person name="Goodwin L."/>
            <person name="Pitluck S."/>
            <person name="Peters L."/>
            <person name="Teshima H."/>
            <person name="Detter J.C."/>
            <person name="Han C."/>
            <person name="Tapia R."/>
            <person name="Land M."/>
            <person name="Hauser L."/>
            <person name="Kyrpides N."/>
            <person name="Ivanova N."/>
            <person name="Pagani I."/>
            <person name="Kitzmiller T."/>
            <person name="Lynd L."/>
            <person name="Izquierdo J."/>
            <person name="Woyke T."/>
        </authorList>
    </citation>
    <scope>NUCLEOTIDE SEQUENCE [LARGE SCALE GENOMIC DNA]</scope>
    <source>
        <strain evidence="6">DSM 19732 / NBRC 101661 / EBR45</strain>
    </source>
</reference>
<evidence type="ECO:0000256" key="2">
    <source>
        <dbReference type="ARBA" id="ARBA00022598"/>
    </source>
</evidence>
<dbReference type="GO" id="GO:0016405">
    <property type="term" value="F:CoA-ligase activity"/>
    <property type="evidence" value="ECO:0007669"/>
    <property type="project" value="TreeGrafter"/>
</dbReference>
<dbReference type="InterPro" id="IPR045851">
    <property type="entry name" value="AMP-bd_C_sf"/>
</dbReference>
<comment type="similarity">
    <text evidence="1">Belongs to the ATP-dependent AMP-binding enzyme family.</text>
</comment>
<keyword evidence="6" id="KW-1185">Reference proteome</keyword>
<dbReference type="EMBL" id="CP003065">
    <property type="protein sequence ID" value="AEV68466.1"/>
    <property type="molecule type" value="Genomic_DNA"/>
</dbReference>
<evidence type="ECO:0000313" key="5">
    <source>
        <dbReference type="EMBL" id="AEV68466.1"/>
    </source>
</evidence>
<dbReference type="Proteomes" id="UP000005435">
    <property type="component" value="Chromosome"/>
</dbReference>
<dbReference type="Pfam" id="PF13193">
    <property type="entry name" value="AMP-binding_C"/>
    <property type="match status" value="1"/>
</dbReference>
<dbReference type="InterPro" id="IPR000873">
    <property type="entry name" value="AMP-dep_synth/lig_dom"/>
</dbReference>
<evidence type="ECO:0000259" key="3">
    <source>
        <dbReference type="Pfam" id="PF00501"/>
    </source>
</evidence>
<dbReference type="Gene3D" id="3.30.300.30">
    <property type="match status" value="1"/>
</dbReference>
<feature type="domain" description="AMP-binding enzyme C-terminal" evidence="4">
    <location>
        <begin position="409"/>
        <end position="484"/>
    </location>
</feature>
<dbReference type="PANTHER" id="PTHR24096">
    <property type="entry name" value="LONG-CHAIN-FATTY-ACID--COA LIGASE"/>
    <property type="match status" value="1"/>
</dbReference>
<reference evidence="5 6" key="2">
    <citation type="journal article" date="2012" name="Stand. Genomic Sci.">
        <title>Complete Genome Sequence of Clostridium clariflavum DSM 19732.</title>
        <authorList>
            <person name="Izquierdo J.A."/>
            <person name="Goodwin L."/>
            <person name="Davenport K.W."/>
            <person name="Teshima H."/>
            <person name="Bruce D."/>
            <person name="Detter C."/>
            <person name="Tapia R."/>
            <person name="Han S."/>
            <person name="Land M."/>
            <person name="Hauser L."/>
            <person name="Jeffries C.D."/>
            <person name="Han J."/>
            <person name="Pitluck S."/>
            <person name="Nolan M."/>
            <person name="Chen A."/>
            <person name="Huntemann M."/>
            <person name="Mavromatis K."/>
            <person name="Mikhailova N."/>
            <person name="Liolios K."/>
            <person name="Woyke T."/>
            <person name="Lynd L.R."/>
        </authorList>
    </citation>
    <scope>NUCLEOTIDE SEQUENCE [LARGE SCALE GENOMIC DNA]</scope>
    <source>
        <strain evidence="6">DSM 19732 / NBRC 101661 / EBR45</strain>
    </source>
</reference>
<dbReference type="eggNOG" id="COG0318">
    <property type="taxonomic scope" value="Bacteria"/>
</dbReference>
<dbReference type="AlphaFoldDB" id="G8LUT6"/>
<dbReference type="KEGG" id="ccl:Clocl_1858"/>
<dbReference type="HOGENOM" id="CLU_000022_59_10_9"/>
<name>G8LUT6_ACECE</name>
<dbReference type="OrthoDB" id="9803968at2"/>
<dbReference type="RefSeq" id="WP_014255051.1">
    <property type="nucleotide sequence ID" value="NC_016627.1"/>
</dbReference>
<dbReference type="InterPro" id="IPR025110">
    <property type="entry name" value="AMP-bd_C"/>
</dbReference>
<evidence type="ECO:0000256" key="1">
    <source>
        <dbReference type="ARBA" id="ARBA00006432"/>
    </source>
</evidence>
<dbReference type="Pfam" id="PF00501">
    <property type="entry name" value="AMP-binding"/>
    <property type="match status" value="1"/>
</dbReference>
<evidence type="ECO:0000259" key="4">
    <source>
        <dbReference type="Pfam" id="PF13193"/>
    </source>
</evidence>
<dbReference type="STRING" id="720554.Clocl_1858"/>
<dbReference type="InterPro" id="IPR042099">
    <property type="entry name" value="ANL_N_sf"/>
</dbReference>